<dbReference type="InterPro" id="IPR001853">
    <property type="entry name" value="DSBA-like_thioredoxin_dom"/>
</dbReference>
<dbReference type="RefSeq" id="WP_098285853.1">
    <property type="nucleotide sequence ID" value="NZ_NTXW01000050.1"/>
</dbReference>
<comment type="caution">
    <text evidence="2">The sequence shown here is derived from an EMBL/GenBank/DDBJ whole genome shotgun (WGS) entry which is preliminary data.</text>
</comment>
<protein>
    <submittedName>
        <fullName evidence="2">DsbA family protein</fullName>
    </submittedName>
</protein>
<evidence type="ECO:0000259" key="1">
    <source>
        <dbReference type="Pfam" id="PF01323"/>
    </source>
</evidence>
<dbReference type="SUPFAM" id="SSF52833">
    <property type="entry name" value="Thioredoxin-like"/>
    <property type="match status" value="1"/>
</dbReference>
<dbReference type="InterPro" id="IPR036249">
    <property type="entry name" value="Thioredoxin-like_sf"/>
</dbReference>
<dbReference type="Proteomes" id="UP000219869">
    <property type="component" value="Unassembled WGS sequence"/>
</dbReference>
<dbReference type="GO" id="GO:0016491">
    <property type="term" value="F:oxidoreductase activity"/>
    <property type="evidence" value="ECO:0007669"/>
    <property type="project" value="InterPro"/>
</dbReference>
<dbReference type="EMBL" id="NTXW01000050">
    <property type="protein sequence ID" value="PEQ82042.1"/>
    <property type="molecule type" value="Genomic_DNA"/>
</dbReference>
<organism evidence="2 3">
    <name type="scientific">Bacillus cereus</name>
    <dbReference type="NCBI Taxonomy" id="1396"/>
    <lineage>
        <taxon>Bacteria</taxon>
        <taxon>Bacillati</taxon>
        <taxon>Bacillota</taxon>
        <taxon>Bacilli</taxon>
        <taxon>Bacillales</taxon>
        <taxon>Bacillaceae</taxon>
        <taxon>Bacillus</taxon>
        <taxon>Bacillus cereus group</taxon>
    </lineage>
</organism>
<evidence type="ECO:0000313" key="2">
    <source>
        <dbReference type="EMBL" id="PEQ82042.1"/>
    </source>
</evidence>
<name>A0A9X6YQZ0_BACCE</name>
<dbReference type="Gene3D" id="3.40.30.10">
    <property type="entry name" value="Glutaredoxin"/>
    <property type="match status" value="1"/>
</dbReference>
<gene>
    <name evidence="2" type="ORF">CN475_25865</name>
</gene>
<reference evidence="2 3" key="1">
    <citation type="submission" date="2017-09" db="EMBL/GenBank/DDBJ databases">
        <title>Large-scale bioinformatics analysis of Bacillus genomes uncovers conserved roles of natural products in bacterial physiology.</title>
        <authorList>
            <consortium name="Agbiome Team Llc"/>
            <person name="Bleich R.M."/>
            <person name="Kirk G.J."/>
            <person name="Santa Maria K.C."/>
            <person name="Allen S.E."/>
            <person name="Farag S."/>
            <person name="Shank E.A."/>
            <person name="Bowers A."/>
        </authorList>
    </citation>
    <scope>NUCLEOTIDE SEQUENCE [LARGE SCALE GENOMIC DNA]</scope>
    <source>
        <strain evidence="2 3">AFS006334</strain>
    </source>
</reference>
<feature type="non-terminal residue" evidence="2">
    <location>
        <position position="1"/>
    </location>
</feature>
<sequence length="170" mass="19111">PLTVLCGGLFLDNLPMKNFSYIEEGNKRINQLTGAEFGPSYQKLVEEGTFKMNSKDAAIGFSALRSLAPDRLLEFTSAMQKAFYYEGQSLSDPETYRKIAIEHGLDPEQVLERLNAQETIIDVQNDFNKVRQLGVNSYPSLLLQKDNQIIPIGGGVMTPDKIEARFKNLY</sequence>
<proteinExistence type="predicted"/>
<dbReference type="Pfam" id="PF01323">
    <property type="entry name" value="DSBA"/>
    <property type="match status" value="1"/>
</dbReference>
<dbReference type="CDD" id="cd03025">
    <property type="entry name" value="DsbA_FrnE_like"/>
    <property type="match status" value="1"/>
</dbReference>
<evidence type="ECO:0000313" key="3">
    <source>
        <dbReference type="Proteomes" id="UP000219869"/>
    </source>
</evidence>
<dbReference type="AlphaFoldDB" id="A0A9X6YQZ0"/>
<accession>A0A9X6YQZ0</accession>
<feature type="domain" description="DSBA-like thioredoxin" evidence="1">
    <location>
        <begin position="50"/>
        <end position="148"/>
    </location>
</feature>